<keyword evidence="1" id="KW-0677">Repeat</keyword>
<dbReference type="GO" id="GO:0010411">
    <property type="term" value="P:xyloglucan metabolic process"/>
    <property type="evidence" value="ECO:0007669"/>
    <property type="project" value="TreeGrafter"/>
</dbReference>
<dbReference type="SUPFAM" id="SSF110296">
    <property type="entry name" value="Oligoxyloglucan reducing end-specific cellobiohydrolase"/>
    <property type="match status" value="1"/>
</dbReference>
<dbReference type="InterPro" id="IPR015943">
    <property type="entry name" value="WD40/YVTN_repeat-like_dom_sf"/>
</dbReference>
<evidence type="ECO:0000259" key="2">
    <source>
        <dbReference type="Pfam" id="PF15902"/>
    </source>
</evidence>
<reference evidence="3" key="1">
    <citation type="journal article" date="2014" name="Front. Microbiol.">
        <title>High frequency of phylogenetically diverse reductive dehalogenase-homologous genes in deep subseafloor sedimentary metagenomes.</title>
        <authorList>
            <person name="Kawai M."/>
            <person name="Futagami T."/>
            <person name="Toyoda A."/>
            <person name="Takaki Y."/>
            <person name="Nishi S."/>
            <person name="Hori S."/>
            <person name="Arai W."/>
            <person name="Tsubouchi T."/>
            <person name="Morono Y."/>
            <person name="Uchiyama I."/>
            <person name="Ito T."/>
            <person name="Fujiyama A."/>
            <person name="Inagaki F."/>
            <person name="Takami H."/>
        </authorList>
    </citation>
    <scope>NUCLEOTIDE SEQUENCE</scope>
    <source>
        <strain evidence="3">Expedition CK06-06</strain>
    </source>
</reference>
<dbReference type="PANTHER" id="PTHR43739:SF5">
    <property type="entry name" value="EXO-ALPHA-SIALIDASE"/>
    <property type="match status" value="1"/>
</dbReference>
<name>X0ZEH0_9ZZZZ</name>
<gene>
    <name evidence="3" type="ORF">S01H4_03294</name>
</gene>
<dbReference type="Pfam" id="PF15902">
    <property type="entry name" value="Sortilin-Vps10"/>
    <property type="match status" value="1"/>
</dbReference>
<dbReference type="EMBL" id="BART01000796">
    <property type="protein sequence ID" value="GAG56587.1"/>
    <property type="molecule type" value="Genomic_DNA"/>
</dbReference>
<evidence type="ECO:0000256" key="1">
    <source>
        <dbReference type="ARBA" id="ARBA00022737"/>
    </source>
</evidence>
<dbReference type="InterPro" id="IPR031778">
    <property type="entry name" value="Sortilin_N"/>
</dbReference>
<sequence length="334" mass="37139">MRRPHLKFFACISIFLFGLIMTGFSQSSEQIDKLFEKLKWRNIGPANMGGRTVDIDVVESNPWIIYAAMGPSGVWKSENNGISWDPVFDKESTVSVGDVTICQSNPDIVWVGSGEATTRNSVTIGDGVYKTNDAGKTWKNMGLKNTRHISRIVIDSDNPDIVYVAAQGHLWGPNEERGVYKTSDGGKTWQKVLYINKNTGIADLAIDPSDGKILYAAAWDYQRFPYFFYSGGPGSGIYKSVDGGENWVRLVKGLPEGVLGRIGLAVSRSNPDVVYALIEHKDGGIWRSEDKGESWKRTCDNKTFITVNFRPFYYSQIRIDPSDDKVVYVFSGGA</sequence>
<dbReference type="AlphaFoldDB" id="X0ZEH0"/>
<dbReference type="InterPro" id="IPR052025">
    <property type="entry name" value="Xyloglucanase_GH74"/>
</dbReference>
<dbReference type="Gene3D" id="2.130.10.10">
    <property type="entry name" value="YVTN repeat-like/Quinoprotein amine dehydrogenase"/>
    <property type="match status" value="2"/>
</dbReference>
<dbReference type="PANTHER" id="PTHR43739">
    <property type="entry name" value="XYLOGLUCANASE (EUROFUNG)"/>
    <property type="match status" value="1"/>
</dbReference>
<comment type="caution">
    <text evidence="3">The sequence shown here is derived from an EMBL/GenBank/DDBJ whole genome shotgun (WGS) entry which is preliminary data.</text>
</comment>
<evidence type="ECO:0000313" key="3">
    <source>
        <dbReference type="EMBL" id="GAG56587.1"/>
    </source>
</evidence>
<accession>X0ZEH0</accession>
<feature type="domain" description="Sortilin N-terminal" evidence="2">
    <location>
        <begin position="74"/>
        <end position="193"/>
    </location>
</feature>
<feature type="non-terminal residue" evidence="3">
    <location>
        <position position="334"/>
    </location>
</feature>
<proteinExistence type="predicted"/>
<dbReference type="CDD" id="cd15482">
    <property type="entry name" value="Sialidase_non-viral"/>
    <property type="match status" value="1"/>
</dbReference>
<protein>
    <recommendedName>
        <fullName evidence="2">Sortilin N-terminal domain-containing protein</fullName>
    </recommendedName>
</protein>
<organism evidence="3">
    <name type="scientific">marine sediment metagenome</name>
    <dbReference type="NCBI Taxonomy" id="412755"/>
    <lineage>
        <taxon>unclassified sequences</taxon>
        <taxon>metagenomes</taxon>
        <taxon>ecological metagenomes</taxon>
    </lineage>
</organism>